<feature type="transmembrane region" description="Helical" evidence="12">
    <location>
        <begin position="361"/>
        <end position="385"/>
    </location>
</feature>
<evidence type="ECO:0000256" key="4">
    <source>
        <dbReference type="ARBA" id="ARBA00019580"/>
    </source>
</evidence>
<keyword evidence="10" id="KW-0175">Coiled coil</keyword>
<dbReference type="InterPro" id="IPR002293">
    <property type="entry name" value="AA/rel_permease1"/>
</dbReference>
<sequence length="649" mass="73743">MAELTDYRPVDTNAKEGAPSSNSSDSSDQNKDDTVYLKPKITLLNGITVIVGSIIGSGIFVSPKGVLEGAGSVGLSLIIWILCGLYSMVGAYCYAELGTTIKKSGADYAYIYEAFGPFLAFLRLWIECMIVRPCSQAIVALTFAYYVIEPLFPDCEQPDVAVRLLAAVCILVLTFVNCADVKWATRVQDVFTYAKMLALTLIILTGFVQLGRGEYEYFENPFQDTVTDVGKIAVGFYSGLFAYNGWNYLNYVIEELKDPYRNLPKAIWISIVMVTVVYVLSNVAYFTTVSRPEILGGAAVAVMFSKRLYGIMWWIMPVFVALSTFGGVNGILFTTARLFYVGGREGHMPKILSYVSIQRMTPMPAVLFMGLFSLVYLCSSDMYALINYVSFVNWLAIGLSILVLVYFRYTRPKMNRPIKVNLFWPILYLLVTVFLIILPLYEKPTETGIGLLIIATGIPVYIICVKWESKPRSFNEFIVLTVYFSEAMNEWAANNWRSFSKEQYFDSGGLFISCIYSAPVLFNCLIIVEKRGDREKERLDKVSSEVEDMNNRMIPESQQAMECFLANLQAKLKVATEVCHKIEEKEDSVEIDFLNEQRERRKEEWDNFMKRQMEKCDKIDEDFNEQVENISKHYHELEEKLQQVQTSTP</sequence>
<comment type="similarity">
    <text evidence="3">Belongs to the BLOC1S5 family.</text>
</comment>
<evidence type="ECO:0000256" key="11">
    <source>
        <dbReference type="SAM" id="MobiDB-lite"/>
    </source>
</evidence>
<feature type="transmembrane region" description="Helical" evidence="12">
    <location>
        <begin position="508"/>
        <end position="528"/>
    </location>
</feature>
<evidence type="ECO:0000256" key="7">
    <source>
        <dbReference type="ARBA" id="ARBA00022692"/>
    </source>
</evidence>
<dbReference type="Pfam" id="PF14942">
    <property type="entry name" value="Muted"/>
    <property type="match status" value="1"/>
</dbReference>
<feature type="transmembrane region" description="Helical" evidence="12">
    <location>
        <begin position="41"/>
        <end position="61"/>
    </location>
</feature>
<feature type="transmembrane region" description="Helical" evidence="12">
    <location>
        <begin position="160"/>
        <end position="178"/>
    </location>
</feature>
<feature type="coiled-coil region" evidence="10">
    <location>
        <begin position="620"/>
        <end position="647"/>
    </location>
</feature>
<dbReference type="EMBL" id="VSWD01000011">
    <property type="protein sequence ID" value="KAK3087459.1"/>
    <property type="molecule type" value="Genomic_DNA"/>
</dbReference>
<evidence type="ECO:0000256" key="5">
    <source>
        <dbReference type="ARBA" id="ARBA00022448"/>
    </source>
</evidence>
<keyword evidence="5" id="KW-0813">Transport</keyword>
<keyword evidence="8 12" id="KW-1133">Transmembrane helix</keyword>
<dbReference type="Proteomes" id="UP001186944">
    <property type="component" value="Unassembled WGS sequence"/>
</dbReference>
<feature type="transmembrane region" description="Helical" evidence="12">
    <location>
        <begin position="73"/>
        <end position="95"/>
    </location>
</feature>
<feature type="transmembrane region" description="Helical" evidence="12">
    <location>
        <begin position="190"/>
        <end position="209"/>
    </location>
</feature>
<keyword evidence="14" id="KW-1185">Reference proteome</keyword>
<feature type="coiled-coil region" evidence="10">
    <location>
        <begin position="532"/>
        <end position="585"/>
    </location>
</feature>
<evidence type="ECO:0000256" key="6">
    <source>
        <dbReference type="ARBA" id="ARBA00022475"/>
    </source>
</evidence>
<feature type="transmembrane region" description="Helical" evidence="12">
    <location>
        <begin position="266"/>
        <end position="286"/>
    </location>
</feature>
<evidence type="ECO:0000256" key="1">
    <source>
        <dbReference type="ARBA" id="ARBA00004651"/>
    </source>
</evidence>
<gene>
    <name evidence="13" type="ORF">FSP39_006162</name>
</gene>
<comment type="similarity">
    <text evidence="2">Belongs to the amino acid-polyamine-organocation (APC) superfamily. L-type amino acid transporter (LAT) (TC 2.A.3.8) family.</text>
</comment>
<dbReference type="PANTHER" id="PTHR11785:SF531">
    <property type="entry name" value="LARGE NEUTRAL AMINO ACIDS TRANSPORTER SMALL SUBUNIT 1"/>
    <property type="match status" value="1"/>
</dbReference>
<organism evidence="13 14">
    <name type="scientific">Pinctada imbricata</name>
    <name type="common">Atlantic pearl-oyster</name>
    <name type="synonym">Pinctada martensii</name>
    <dbReference type="NCBI Taxonomy" id="66713"/>
    <lineage>
        <taxon>Eukaryota</taxon>
        <taxon>Metazoa</taxon>
        <taxon>Spiralia</taxon>
        <taxon>Lophotrochozoa</taxon>
        <taxon>Mollusca</taxon>
        <taxon>Bivalvia</taxon>
        <taxon>Autobranchia</taxon>
        <taxon>Pteriomorphia</taxon>
        <taxon>Pterioida</taxon>
        <taxon>Pterioidea</taxon>
        <taxon>Pteriidae</taxon>
        <taxon>Pinctada</taxon>
    </lineage>
</organism>
<feature type="transmembrane region" description="Helical" evidence="12">
    <location>
        <begin position="447"/>
        <end position="465"/>
    </location>
</feature>
<evidence type="ECO:0000256" key="10">
    <source>
        <dbReference type="SAM" id="Coils"/>
    </source>
</evidence>
<feature type="transmembrane region" description="Helical" evidence="12">
    <location>
        <begin position="311"/>
        <end position="340"/>
    </location>
</feature>
<evidence type="ECO:0000256" key="12">
    <source>
        <dbReference type="SAM" id="Phobius"/>
    </source>
</evidence>
<feature type="transmembrane region" description="Helical" evidence="12">
    <location>
        <begin position="229"/>
        <end position="246"/>
    </location>
</feature>
<dbReference type="PANTHER" id="PTHR11785">
    <property type="entry name" value="AMINO ACID TRANSPORTER"/>
    <property type="match status" value="1"/>
</dbReference>
<comment type="caution">
    <text evidence="13">The sequence shown here is derived from an EMBL/GenBank/DDBJ whole genome shotgun (WGS) entry which is preliminary data.</text>
</comment>
<evidence type="ECO:0000313" key="14">
    <source>
        <dbReference type="Proteomes" id="UP001186944"/>
    </source>
</evidence>
<keyword evidence="9 12" id="KW-0472">Membrane</keyword>
<evidence type="ECO:0000256" key="9">
    <source>
        <dbReference type="ARBA" id="ARBA00023136"/>
    </source>
</evidence>
<feature type="transmembrane region" description="Helical" evidence="12">
    <location>
        <begin position="391"/>
        <end position="409"/>
    </location>
</feature>
<dbReference type="Pfam" id="PF13520">
    <property type="entry name" value="AA_permease_2"/>
    <property type="match status" value="1"/>
</dbReference>
<dbReference type="GO" id="GO:0015179">
    <property type="term" value="F:L-amino acid transmembrane transporter activity"/>
    <property type="evidence" value="ECO:0007669"/>
    <property type="project" value="TreeGrafter"/>
</dbReference>
<evidence type="ECO:0000256" key="8">
    <source>
        <dbReference type="ARBA" id="ARBA00022989"/>
    </source>
</evidence>
<comment type="subcellular location">
    <subcellularLocation>
        <location evidence="1">Cell membrane</location>
        <topology evidence="1">Multi-pass membrane protein</topology>
    </subcellularLocation>
</comment>
<keyword evidence="6" id="KW-1003">Cell membrane</keyword>
<evidence type="ECO:0000256" key="2">
    <source>
        <dbReference type="ARBA" id="ARBA00007040"/>
    </source>
</evidence>
<dbReference type="Gene3D" id="1.20.1740.10">
    <property type="entry name" value="Amino acid/polyamine transporter I"/>
    <property type="match status" value="1"/>
</dbReference>
<reference evidence="13" key="1">
    <citation type="submission" date="2019-08" db="EMBL/GenBank/DDBJ databases">
        <title>The improved chromosome-level genome for the pearl oyster Pinctada fucata martensii using PacBio sequencing and Hi-C.</title>
        <authorList>
            <person name="Zheng Z."/>
        </authorList>
    </citation>
    <scope>NUCLEOTIDE SEQUENCE</scope>
    <source>
        <strain evidence="13">ZZ-2019</strain>
        <tissue evidence="13">Adductor muscle</tissue>
    </source>
</reference>
<proteinExistence type="inferred from homology"/>
<keyword evidence="7 12" id="KW-0812">Transmembrane</keyword>
<dbReference type="FunFam" id="1.20.1740.10:FF:000003">
    <property type="entry name" value="Y+L amino acid transporter 1 isoform X1"/>
    <property type="match status" value="1"/>
</dbReference>
<evidence type="ECO:0000256" key="3">
    <source>
        <dbReference type="ARBA" id="ARBA00010754"/>
    </source>
</evidence>
<name>A0AA88XNB5_PINIB</name>
<protein>
    <recommendedName>
        <fullName evidence="4">Biogenesis of lysosome-related organelles complex 1 subunit 5</fullName>
    </recommendedName>
</protein>
<dbReference type="GO" id="GO:0031083">
    <property type="term" value="C:BLOC-1 complex"/>
    <property type="evidence" value="ECO:0007669"/>
    <property type="project" value="InterPro"/>
</dbReference>
<dbReference type="InterPro" id="IPR026721">
    <property type="entry name" value="TMEM18"/>
</dbReference>
<dbReference type="InterPro" id="IPR050598">
    <property type="entry name" value="AminoAcid_Transporter"/>
</dbReference>
<feature type="region of interest" description="Disordered" evidence="11">
    <location>
        <begin position="1"/>
        <end position="31"/>
    </location>
</feature>
<feature type="transmembrane region" description="Helical" evidence="12">
    <location>
        <begin position="421"/>
        <end position="441"/>
    </location>
</feature>
<dbReference type="Pfam" id="PF14770">
    <property type="entry name" value="TMEM18"/>
    <property type="match status" value="1"/>
</dbReference>
<dbReference type="AlphaFoldDB" id="A0AA88XNB5"/>
<dbReference type="GO" id="GO:0030133">
    <property type="term" value="C:transport vesicle"/>
    <property type="evidence" value="ECO:0007669"/>
    <property type="project" value="InterPro"/>
</dbReference>
<dbReference type="GO" id="GO:0005886">
    <property type="term" value="C:plasma membrane"/>
    <property type="evidence" value="ECO:0007669"/>
    <property type="project" value="UniProtKB-SubCell"/>
</dbReference>
<evidence type="ECO:0000313" key="13">
    <source>
        <dbReference type="EMBL" id="KAK3087459.1"/>
    </source>
</evidence>
<dbReference type="InterPro" id="IPR017243">
    <property type="entry name" value="Bloc1s5"/>
</dbReference>
<accession>A0AA88XNB5</accession>